<feature type="region of interest" description="Disordered" evidence="1">
    <location>
        <begin position="178"/>
        <end position="216"/>
    </location>
</feature>
<reference evidence="4" key="1">
    <citation type="submission" date="2010-12" db="EMBL/GenBank/DDBJ databases">
        <title>Complete sequence of Rhodopseudomonas palustris DX-1.</title>
        <authorList>
            <consortium name="US DOE Joint Genome Institute"/>
            <person name="Lucas S."/>
            <person name="Copeland A."/>
            <person name="Lapidus A."/>
            <person name="Cheng J.-F."/>
            <person name="Goodwin L."/>
            <person name="Pitluck S."/>
            <person name="Misra M."/>
            <person name="Chertkov O."/>
            <person name="Detter J.C."/>
            <person name="Han C."/>
            <person name="Tapia R."/>
            <person name="Land M."/>
            <person name="Hauser L."/>
            <person name="Kyrpides N."/>
            <person name="Ivanova N."/>
            <person name="Ovchinnikova G."/>
            <person name="Logan B."/>
            <person name="Oda Y."/>
            <person name="Harwood C."/>
            <person name="Woyke T."/>
        </authorList>
    </citation>
    <scope>NUCLEOTIDE SEQUENCE [LARGE SCALE GENOMIC DNA]</scope>
    <source>
        <strain evidence="4">DX-1</strain>
    </source>
</reference>
<name>E6VEK8_RHOPX</name>
<dbReference type="Proteomes" id="UP000001402">
    <property type="component" value="Chromosome"/>
</dbReference>
<dbReference type="HOGENOM" id="CLU_079636_6_3_5"/>
<evidence type="ECO:0000259" key="3">
    <source>
        <dbReference type="Pfam" id="PF13628"/>
    </source>
</evidence>
<dbReference type="PANTHER" id="PTHR38593">
    <property type="entry name" value="BLR2558 PROTEIN"/>
    <property type="match status" value="1"/>
</dbReference>
<dbReference type="OrthoDB" id="9101320at2"/>
<dbReference type="KEGG" id="rpx:Rpdx1_2449"/>
<dbReference type="eggNOG" id="COG3652">
    <property type="taxonomic scope" value="Bacteria"/>
</dbReference>
<dbReference type="Gene3D" id="1.20.1260.10">
    <property type="match status" value="1"/>
</dbReference>
<organism evidence="4 5">
    <name type="scientific">Rhodopseudomonas palustris (strain DX-1)</name>
    <dbReference type="NCBI Taxonomy" id="652103"/>
    <lineage>
        <taxon>Bacteria</taxon>
        <taxon>Pseudomonadati</taxon>
        <taxon>Pseudomonadota</taxon>
        <taxon>Alphaproteobacteria</taxon>
        <taxon>Hyphomicrobiales</taxon>
        <taxon>Nitrobacteraceae</taxon>
        <taxon>Rhodopseudomonas</taxon>
    </lineage>
</organism>
<feature type="chain" id="PRO_5003210664" description="DUF4142 domain-containing protein" evidence="2">
    <location>
        <begin position="20"/>
        <end position="245"/>
    </location>
</feature>
<dbReference type="AlphaFoldDB" id="E6VEK8"/>
<proteinExistence type="predicted"/>
<dbReference type="Pfam" id="PF13628">
    <property type="entry name" value="DUF4142"/>
    <property type="match status" value="1"/>
</dbReference>
<evidence type="ECO:0000256" key="2">
    <source>
        <dbReference type="SAM" id="SignalP"/>
    </source>
</evidence>
<dbReference type="InterPro" id="IPR025419">
    <property type="entry name" value="DUF4142"/>
</dbReference>
<feature type="signal peptide" evidence="2">
    <location>
        <begin position="1"/>
        <end position="19"/>
    </location>
</feature>
<sequence precursor="true">MKGAAILLSWILLATPAAAQTAAQAPGAPPVAISSTTAGFIQKVAVSDLYETAAARLALARGTDAQKQFADKMLQDHGKTSADVRRMIANHGLKVDVPSQLDARHQAMLDELNDKRGDAFVAAYAAQQVQAHQEAVELFQSYASNGDFPQLKQWAAQTLPVLEHHLKMAQQLGGDNAATVGARRRRRSKPMRPCALWMRGPSPTHPRSFGAGHQAKLRPDPHHDLAERVAAGEGVERGVKVLQCE</sequence>
<evidence type="ECO:0000313" key="5">
    <source>
        <dbReference type="Proteomes" id="UP000001402"/>
    </source>
</evidence>
<dbReference type="EMBL" id="CP002418">
    <property type="protein sequence ID" value="ADU44040.1"/>
    <property type="molecule type" value="Genomic_DNA"/>
</dbReference>
<dbReference type="PANTHER" id="PTHR38593:SF1">
    <property type="entry name" value="BLR2558 PROTEIN"/>
    <property type="match status" value="1"/>
</dbReference>
<evidence type="ECO:0000313" key="4">
    <source>
        <dbReference type="EMBL" id="ADU44040.1"/>
    </source>
</evidence>
<dbReference type="STRING" id="652103.Rpdx1_2449"/>
<feature type="domain" description="DUF4142" evidence="3">
    <location>
        <begin position="36"/>
        <end position="172"/>
    </location>
</feature>
<dbReference type="InterPro" id="IPR012347">
    <property type="entry name" value="Ferritin-like"/>
</dbReference>
<gene>
    <name evidence="4" type="ordered locus">Rpdx1_2449</name>
</gene>
<protein>
    <recommendedName>
        <fullName evidence="3">DUF4142 domain-containing protein</fullName>
    </recommendedName>
</protein>
<keyword evidence="2" id="KW-0732">Signal</keyword>
<evidence type="ECO:0000256" key="1">
    <source>
        <dbReference type="SAM" id="MobiDB-lite"/>
    </source>
</evidence>
<accession>E6VEK8</accession>